<dbReference type="Proteomes" id="UP000191672">
    <property type="component" value="Unassembled WGS sequence"/>
</dbReference>
<evidence type="ECO:0000256" key="1">
    <source>
        <dbReference type="ARBA" id="ARBA00023604"/>
    </source>
</evidence>
<keyword evidence="3" id="KW-1185">Reference proteome</keyword>
<dbReference type="EMBL" id="MDYN01000029">
    <property type="protein sequence ID" value="OQD81201.1"/>
    <property type="molecule type" value="Genomic_DNA"/>
</dbReference>
<reference evidence="3" key="1">
    <citation type="journal article" date="2017" name="Nat. Microbiol.">
        <title>Global analysis of biosynthetic gene clusters reveals vast potential of secondary metabolite production in Penicillium species.</title>
        <authorList>
            <person name="Nielsen J.C."/>
            <person name="Grijseels S."/>
            <person name="Prigent S."/>
            <person name="Ji B."/>
            <person name="Dainat J."/>
            <person name="Nielsen K.F."/>
            <person name="Frisvad J.C."/>
            <person name="Workman M."/>
            <person name="Nielsen J."/>
        </authorList>
    </citation>
    <scope>NUCLEOTIDE SEQUENCE [LARGE SCALE GENOMIC DNA]</scope>
    <source>
        <strain evidence="3">IBT 31811</strain>
    </source>
</reference>
<dbReference type="STRING" id="416450.A0A1V6PW63"/>
<gene>
    <name evidence="2" type="ORF">PENANT_c029G04026</name>
</gene>
<evidence type="ECO:0000313" key="2">
    <source>
        <dbReference type="EMBL" id="OQD81201.1"/>
    </source>
</evidence>
<accession>A0A1V6PW63</accession>
<dbReference type="GO" id="GO:0016491">
    <property type="term" value="F:oxidoreductase activity"/>
    <property type="evidence" value="ECO:0007669"/>
    <property type="project" value="InterPro"/>
</dbReference>
<sequence length="112" mass="12664">MWRPLNGPVEDHPMTVCDGRNINTSNLVKSDMIRGDYTGSLLYPLYEPKKACQWYYMSKQDVEDVLLFKSFDSKEGSVKHAPHTSFALPNAPDNVCPRISVEVRALVFTPST</sequence>
<proteinExistence type="inferred from homology"/>
<organism evidence="2 3">
    <name type="scientific">Penicillium antarcticum</name>
    <dbReference type="NCBI Taxonomy" id="416450"/>
    <lineage>
        <taxon>Eukaryota</taxon>
        <taxon>Fungi</taxon>
        <taxon>Dikarya</taxon>
        <taxon>Ascomycota</taxon>
        <taxon>Pezizomycotina</taxon>
        <taxon>Eurotiomycetes</taxon>
        <taxon>Eurotiomycetidae</taxon>
        <taxon>Eurotiales</taxon>
        <taxon>Aspergillaceae</taxon>
        <taxon>Penicillium</taxon>
    </lineage>
</organism>
<dbReference type="PANTHER" id="PTHR34598">
    <property type="entry name" value="BLL6449 PROTEIN"/>
    <property type="match status" value="1"/>
</dbReference>
<dbReference type="NCBIfam" id="NF041278">
    <property type="entry name" value="CmcJ_NvfI_EfuI"/>
    <property type="match status" value="1"/>
</dbReference>
<dbReference type="AlphaFoldDB" id="A0A1V6PW63"/>
<comment type="caution">
    <text evidence="2">The sequence shown here is derived from an EMBL/GenBank/DDBJ whole genome shotgun (WGS) entry which is preliminary data.</text>
</comment>
<protein>
    <submittedName>
        <fullName evidence="2">Uncharacterized protein</fullName>
    </submittedName>
</protein>
<name>A0A1V6PW63_9EURO</name>
<evidence type="ECO:0000313" key="3">
    <source>
        <dbReference type="Proteomes" id="UP000191672"/>
    </source>
</evidence>
<dbReference type="InterPro" id="IPR044053">
    <property type="entry name" value="AsaB-like"/>
</dbReference>
<comment type="similarity">
    <text evidence="1">Belongs to the asaB hydroxylase/desaturase family.</text>
</comment>
<dbReference type="PANTHER" id="PTHR34598:SF3">
    <property type="entry name" value="OXIDOREDUCTASE AN1597"/>
    <property type="match status" value="1"/>
</dbReference>